<sequence length="188" mass="20114">MTTRHFCILPLTSRRRCYGGAASAVRENATLTGLPPALEHADHLCGRCCHLHPPPPPLPSDVLPPPATHPLPNTARRALTSLAPLQRDVVVVLEAQGPLPRQREPAAANEAGLLGLLARNDVRDATALPKKKRLAILPSATARLCARETAASDRPGGGQLRAVRAARRRLVARGEKTSLRRCDDADAT</sequence>
<keyword evidence="2" id="KW-1185">Reference proteome</keyword>
<organism evidence="1 2">
    <name type="scientific">Hyalomma asiaticum</name>
    <name type="common">Tick</name>
    <dbReference type="NCBI Taxonomy" id="266040"/>
    <lineage>
        <taxon>Eukaryota</taxon>
        <taxon>Metazoa</taxon>
        <taxon>Ecdysozoa</taxon>
        <taxon>Arthropoda</taxon>
        <taxon>Chelicerata</taxon>
        <taxon>Arachnida</taxon>
        <taxon>Acari</taxon>
        <taxon>Parasitiformes</taxon>
        <taxon>Ixodida</taxon>
        <taxon>Ixodoidea</taxon>
        <taxon>Ixodidae</taxon>
        <taxon>Hyalomminae</taxon>
        <taxon>Hyalomma</taxon>
    </lineage>
</organism>
<proteinExistence type="predicted"/>
<evidence type="ECO:0000313" key="2">
    <source>
        <dbReference type="Proteomes" id="UP000821845"/>
    </source>
</evidence>
<dbReference type="EMBL" id="CM023485">
    <property type="protein sequence ID" value="KAH6931105.1"/>
    <property type="molecule type" value="Genomic_DNA"/>
</dbReference>
<comment type="caution">
    <text evidence="1">The sequence shown here is derived from an EMBL/GenBank/DDBJ whole genome shotgun (WGS) entry which is preliminary data.</text>
</comment>
<accession>A0ACB7S8Q3</accession>
<name>A0ACB7S8Q3_HYAAI</name>
<reference evidence="1" key="1">
    <citation type="submission" date="2020-05" db="EMBL/GenBank/DDBJ databases">
        <title>Large-scale comparative analyses of tick genomes elucidate their genetic diversity and vector capacities.</title>
        <authorList>
            <person name="Jia N."/>
            <person name="Wang J."/>
            <person name="Shi W."/>
            <person name="Du L."/>
            <person name="Sun Y."/>
            <person name="Zhan W."/>
            <person name="Jiang J."/>
            <person name="Wang Q."/>
            <person name="Zhang B."/>
            <person name="Ji P."/>
            <person name="Sakyi L.B."/>
            <person name="Cui X."/>
            <person name="Yuan T."/>
            <person name="Jiang B."/>
            <person name="Yang W."/>
            <person name="Lam T.T.-Y."/>
            <person name="Chang Q."/>
            <person name="Ding S."/>
            <person name="Wang X."/>
            <person name="Zhu J."/>
            <person name="Ruan X."/>
            <person name="Zhao L."/>
            <person name="Wei J."/>
            <person name="Que T."/>
            <person name="Du C."/>
            <person name="Cheng J."/>
            <person name="Dai P."/>
            <person name="Han X."/>
            <person name="Huang E."/>
            <person name="Gao Y."/>
            <person name="Liu J."/>
            <person name="Shao H."/>
            <person name="Ye R."/>
            <person name="Li L."/>
            <person name="Wei W."/>
            <person name="Wang X."/>
            <person name="Wang C."/>
            <person name="Yang T."/>
            <person name="Huo Q."/>
            <person name="Li W."/>
            <person name="Guo W."/>
            <person name="Chen H."/>
            <person name="Zhou L."/>
            <person name="Ni X."/>
            <person name="Tian J."/>
            <person name="Zhou Y."/>
            <person name="Sheng Y."/>
            <person name="Liu T."/>
            <person name="Pan Y."/>
            <person name="Xia L."/>
            <person name="Li J."/>
            <person name="Zhao F."/>
            <person name="Cao W."/>
        </authorList>
    </citation>
    <scope>NUCLEOTIDE SEQUENCE</scope>
    <source>
        <strain evidence="1">Hyas-2018</strain>
    </source>
</reference>
<gene>
    <name evidence="1" type="ORF">HPB50_022215</name>
</gene>
<dbReference type="Proteomes" id="UP000821845">
    <property type="component" value="Chromosome 5"/>
</dbReference>
<evidence type="ECO:0000313" key="1">
    <source>
        <dbReference type="EMBL" id="KAH6931105.1"/>
    </source>
</evidence>
<protein>
    <submittedName>
        <fullName evidence="1">Uncharacterized protein</fullName>
    </submittedName>
</protein>